<protein>
    <submittedName>
        <fullName evidence="2">Fibronectin type III domain protein</fullName>
    </submittedName>
</protein>
<dbReference type="STRING" id="183.GCA_002009735_03435"/>
<dbReference type="InterPro" id="IPR059177">
    <property type="entry name" value="GH29D-like_dom"/>
</dbReference>
<dbReference type="AlphaFoldDB" id="H2CJI9"/>
<dbReference type="Proteomes" id="UP000005737">
    <property type="component" value="Unassembled WGS sequence"/>
</dbReference>
<dbReference type="EMBL" id="JH597773">
    <property type="protein sequence ID" value="EHQ07146.1"/>
    <property type="molecule type" value="Genomic_DNA"/>
</dbReference>
<evidence type="ECO:0000259" key="1">
    <source>
        <dbReference type="PROSITE" id="PS50853"/>
    </source>
</evidence>
<dbReference type="PANTHER" id="PTHR35580">
    <property type="entry name" value="CELL SURFACE GLYCOPROTEIN (S-LAYER PROTEIN)-LIKE PROTEIN"/>
    <property type="match status" value="1"/>
</dbReference>
<dbReference type="Pfam" id="PF13290">
    <property type="entry name" value="CHB_HEX_C_1"/>
    <property type="match status" value="2"/>
</dbReference>
<dbReference type="SUPFAM" id="SSF49265">
    <property type="entry name" value="Fibronectin type III"/>
    <property type="match status" value="2"/>
</dbReference>
<organism evidence="2 3">
    <name type="scientific">Leptonema illini DSM 21528</name>
    <dbReference type="NCBI Taxonomy" id="929563"/>
    <lineage>
        <taxon>Bacteria</taxon>
        <taxon>Pseudomonadati</taxon>
        <taxon>Spirochaetota</taxon>
        <taxon>Spirochaetia</taxon>
        <taxon>Leptospirales</taxon>
        <taxon>Leptospiraceae</taxon>
        <taxon>Leptonema</taxon>
    </lineage>
</organism>
<dbReference type="HOGENOM" id="CLU_314448_0_0_12"/>
<reference evidence="2 3" key="1">
    <citation type="submission" date="2011-10" db="EMBL/GenBank/DDBJ databases">
        <title>The Improved High-Quality Draft genome of Leptonema illini DSM 21528.</title>
        <authorList>
            <consortium name="US DOE Joint Genome Institute (JGI-PGF)"/>
            <person name="Lucas S."/>
            <person name="Copeland A."/>
            <person name="Lapidus A."/>
            <person name="Glavina del Rio T."/>
            <person name="Dalin E."/>
            <person name="Tice H."/>
            <person name="Bruce D."/>
            <person name="Goodwin L."/>
            <person name="Pitluck S."/>
            <person name="Peters L."/>
            <person name="Mikhailova N."/>
            <person name="Held B."/>
            <person name="Kyrpides N."/>
            <person name="Mavromatis K."/>
            <person name="Ivanova N."/>
            <person name="Markowitz V."/>
            <person name="Cheng J.-F."/>
            <person name="Hugenholtz P."/>
            <person name="Woyke T."/>
            <person name="Wu D."/>
            <person name="Gronow S."/>
            <person name="Wellnitz S."/>
            <person name="Brambilla E.-M."/>
            <person name="Klenk H.-P."/>
            <person name="Eisen J.A."/>
        </authorList>
    </citation>
    <scope>NUCLEOTIDE SEQUENCE [LARGE SCALE GENOMIC DNA]</scope>
    <source>
        <strain evidence="2 3">DSM 21528</strain>
    </source>
</reference>
<dbReference type="SMART" id="SM00060">
    <property type="entry name" value="FN3"/>
    <property type="match status" value="2"/>
</dbReference>
<dbReference type="PANTHER" id="PTHR35580:SF1">
    <property type="entry name" value="PHYTASE-LIKE DOMAIN-CONTAINING PROTEIN"/>
    <property type="match status" value="1"/>
</dbReference>
<dbReference type="Gene3D" id="2.60.40.10">
    <property type="entry name" value="Immunoglobulins"/>
    <property type="match status" value="2"/>
</dbReference>
<dbReference type="InterPro" id="IPR036116">
    <property type="entry name" value="FN3_sf"/>
</dbReference>
<sequence length="930" mass="94525">MQKYFKSLAELKKIRPIMTMLWRSKNKSVVLSVRRVHRFNPVAALFHLFPILAFASLSACLPTLQSPDSGEALFHPSLLCNLTGDCASHNGLSTPAFTPAAGLYNSSQNVTISSASSGVLLCYTTDGSDPTCDTTPTCTTGAAYAAAIPVSATTTLKAIACKAETASSSIRTGLYTIDTTAPGAVAPLNAVAGDTQINLSWTNPADADLAGVRLLRKIGGFSVDENDGTVVYNGLSTTAVNTGLVNGTTYYYTAFAYDTAANFSTGTQASATPMAGTANAPSYTPAAGLFNAAQNVAISSTTASVTICYTTDGSAPACDATATCTNGSAYGGPVAVSATTTLRALACRVGYFNSGISDGTFSIDVTAPGNAASFVATPGNGYVDLSWTNPGDADLAGVRILRKTGGYPTDANDAGATIVHSGPGTSATDSGLTNGTQYYYAAYAYDTAGNFASGVQDTATPDIPPGTGLWARTVTGGGGDSEFTAVVFDPVSNAIYAAGYIKGSGVFDFGNGVTISGFSATGTHPVIVKYALDGSALWARTIVSGPTMTSARYQALAVNSSGDVFAAGMIQQTSPVDFGGVSATGIVAGTTAVLVKYDSSGTVLWARTPISGTQSTSFDAITIDASDNIMLTGNQQSTSAVDYGAGVTISGGTTNGNTLVVKYDNTGMPLWGRTTLSGMTANQSRGIAVDPMTGDIYVAGSQMDTGTYDYGGGVTLTGLFTTFNLFVLRYDAAGSIQWGRTTVAGLQNTIFYGVAVDASGNACAVGQQTNTVTYDFGGVTSTGAGTGANSALVCYNSSGVPLWARTTTVAGGSSSPFKSVTIDSAGNILTAGYQYGSGSYSYGAGASATGSYIGYNPNLVKYDSAGTPLWARSTIVGANSSQFYSVTTDGTNHVYAVGAQTGATGYTYSPGVTATGDHTGVNAVIVKYSP</sequence>
<dbReference type="InterPro" id="IPR052918">
    <property type="entry name" value="Motility_Chemotaxis_Reg"/>
</dbReference>
<evidence type="ECO:0000313" key="3">
    <source>
        <dbReference type="Proteomes" id="UP000005737"/>
    </source>
</evidence>
<dbReference type="InterPro" id="IPR003961">
    <property type="entry name" value="FN3_dom"/>
</dbReference>
<evidence type="ECO:0000313" key="2">
    <source>
        <dbReference type="EMBL" id="EHQ07146.1"/>
    </source>
</evidence>
<dbReference type="InterPro" id="IPR013783">
    <property type="entry name" value="Ig-like_fold"/>
</dbReference>
<accession>H2CJI9</accession>
<name>H2CJI9_9LEPT</name>
<dbReference type="PROSITE" id="PS50853">
    <property type="entry name" value="FN3"/>
    <property type="match status" value="1"/>
</dbReference>
<gene>
    <name evidence="2" type="ORF">Lepil_2471</name>
</gene>
<proteinExistence type="predicted"/>
<feature type="domain" description="Fibronectin type-III" evidence="1">
    <location>
        <begin position="367"/>
        <end position="466"/>
    </location>
</feature>
<keyword evidence="3" id="KW-1185">Reference proteome</keyword>